<evidence type="ECO:0000313" key="3">
    <source>
        <dbReference type="Proteomes" id="UP001372338"/>
    </source>
</evidence>
<dbReference type="Proteomes" id="UP001372338">
    <property type="component" value="Unassembled WGS sequence"/>
</dbReference>
<keyword evidence="3" id="KW-1185">Reference proteome</keyword>
<gene>
    <name evidence="2" type="ORF">RIF29_22230</name>
</gene>
<protein>
    <submittedName>
        <fullName evidence="2">Uncharacterized protein</fullName>
    </submittedName>
</protein>
<evidence type="ECO:0000313" key="2">
    <source>
        <dbReference type="EMBL" id="KAK7269499.1"/>
    </source>
</evidence>
<evidence type="ECO:0000256" key="1">
    <source>
        <dbReference type="SAM" id="Phobius"/>
    </source>
</evidence>
<accession>A0AAN9I973</accession>
<name>A0AAN9I973_CROPI</name>
<reference evidence="2 3" key="1">
    <citation type="submission" date="2024-01" db="EMBL/GenBank/DDBJ databases">
        <title>The genomes of 5 underutilized Papilionoideae crops provide insights into root nodulation and disease resistanc.</title>
        <authorList>
            <person name="Yuan L."/>
        </authorList>
    </citation>
    <scope>NUCLEOTIDE SEQUENCE [LARGE SCALE GENOMIC DNA]</scope>
    <source>
        <strain evidence="2">ZHUSHIDOU_FW_LH</strain>
        <tissue evidence="2">Leaf</tissue>
    </source>
</reference>
<dbReference type="AlphaFoldDB" id="A0AAN9I973"/>
<feature type="transmembrane region" description="Helical" evidence="1">
    <location>
        <begin position="87"/>
        <end position="115"/>
    </location>
</feature>
<proteinExistence type="predicted"/>
<organism evidence="2 3">
    <name type="scientific">Crotalaria pallida</name>
    <name type="common">Smooth rattlebox</name>
    <name type="synonym">Crotalaria striata</name>
    <dbReference type="NCBI Taxonomy" id="3830"/>
    <lineage>
        <taxon>Eukaryota</taxon>
        <taxon>Viridiplantae</taxon>
        <taxon>Streptophyta</taxon>
        <taxon>Embryophyta</taxon>
        <taxon>Tracheophyta</taxon>
        <taxon>Spermatophyta</taxon>
        <taxon>Magnoliopsida</taxon>
        <taxon>eudicotyledons</taxon>
        <taxon>Gunneridae</taxon>
        <taxon>Pentapetalae</taxon>
        <taxon>rosids</taxon>
        <taxon>fabids</taxon>
        <taxon>Fabales</taxon>
        <taxon>Fabaceae</taxon>
        <taxon>Papilionoideae</taxon>
        <taxon>50 kb inversion clade</taxon>
        <taxon>genistoids sensu lato</taxon>
        <taxon>core genistoids</taxon>
        <taxon>Crotalarieae</taxon>
        <taxon>Crotalaria</taxon>
    </lineage>
</organism>
<sequence length="125" mass="14031">MWDGEADVGADLRKKEVECVSSLMDAAGVYGWSPLHSELQRGDKGDVHLHFLCSFSHLSCLHGFPCTFNRLCYSYLFILTPPSLLPILQLSLLLLLLILWIFAGCYLPLSLSLLVKPPFATCKFR</sequence>
<keyword evidence="1" id="KW-0472">Membrane</keyword>
<keyword evidence="1" id="KW-0812">Transmembrane</keyword>
<keyword evidence="1" id="KW-1133">Transmembrane helix</keyword>
<comment type="caution">
    <text evidence="2">The sequence shown here is derived from an EMBL/GenBank/DDBJ whole genome shotgun (WGS) entry which is preliminary data.</text>
</comment>
<dbReference type="EMBL" id="JAYWIO010000004">
    <property type="protein sequence ID" value="KAK7269499.1"/>
    <property type="molecule type" value="Genomic_DNA"/>
</dbReference>